<accession>A0A133U395</accession>
<dbReference type="EMBL" id="LHXJ01000136">
    <property type="protein sequence ID" value="KXA88651.1"/>
    <property type="molecule type" value="Genomic_DNA"/>
</dbReference>
<sequence>MGKRRADRLALIDILGTPIEGVNYSLGLILFFIVEGVAYSLVVTYFVHRFILGGRRFTPHLFEKFEMGF</sequence>
<gene>
    <name evidence="2" type="ORF">AKJ57_06525</name>
</gene>
<feature type="transmembrane region" description="Helical" evidence="1">
    <location>
        <begin position="24"/>
        <end position="47"/>
    </location>
</feature>
<protein>
    <submittedName>
        <fullName evidence="2">Uncharacterized protein</fullName>
    </submittedName>
</protein>
<evidence type="ECO:0000313" key="3">
    <source>
        <dbReference type="Proteomes" id="UP000070163"/>
    </source>
</evidence>
<comment type="caution">
    <text evidence="2">The sequence shown here is derived from an EMBL/GenBank/DDBJ whole genome shotgun (WGS) entry which is preliminary data.</text>
</comment>
<keyword evidence="1" id="KW-0812">Transmembrane</keyword>
<organism evidence="2 3">
    <name type="scientific">candidate division MSBL1 archaeon SCGC-AAA259A05</name>
    <dbReference type="NCBI Taxonomy" id="1698259"/>
    <lineage>
        <taxon>Archaea</taxon>
        <taxon>Methanobacteriati</taxon>
        <taxon>Methanobacteriota</taxon>
        <taxon>candidate division MSBL1</taxon>
    </lineage>
</organism>
<name>A0A133U395_9EURY</name>
<proteinExistence type="predicted"/>
<evidence type="ECO:0000256" key="1">
    <source>
        <dbReference type="SAM" id="Phobius"/>
    </source>
</evidence>
<reference evidence="2 3" key="1">
    <citation type="journal article" date="2016" name="Sci. Rep.">
        <title>Metabolic traits of an uncultured archaeal lineage -MSBL1- from brine pools of the Red Sea.</title>
        <authorList>
            <person name="Mwirichia R."/>
            <person name="Alam I."/>
            <person name="Rashid M."/>
            <person name="Vinu M."/>
            <person name="Ba-Alawi W."/>
            <person name="Anthony Kamau A."/>
            <person name="Kamanda Ngugi D."/>
            <person name="Goker M."/>
            <person name="Klenk H.P."/>
            <person name="Bajic V."/>
            <person name="Stingl U."/>
        </authorList>
    </citation>
    <scope>NUCLEOTIDE SEQUENCE [LARGE SCALE GENOMIC DNA]</scope>
    <source>
        <strain evidence="2">SCGC-AAA259A05</strain>
    </source>
</reference>
<keyword evidence="3" id="KW-1185">Reference proteome</keyword>
<dbReference type="AlphaFoldDB" id="A0A133U395"/>
<evidence type="ECO:0000313" key="2">
    <source>
        <dbReference type="EMBL" id="KXA88651.1"/>
    </source>
</evidence>
<keyword evidence="1" id="KW-1133">Transmembrane helix</keyword>
<keyword evidence="1" id="KW-0472">Membrane</keyword>
<dbReference type="Proteomes" id="UP000070163">
    <property type="component" value="Unassembled WGS sequence"/>
</dbReference>
<feature type="non-terminal residue" evidence="2">
    <location>
        <position position="69"/>
    </location>
</feature>